<proteinExistence type="predicted"/>
<comment type="caution">
    <text evidence="1">The sequence shown here is derived from an EMBL/GenBank/DDBJ whole genome shotgun (WGS) entry which is preliminary data.</text>
</comment>
<organism evidence="1 2">
    <name type="scientific">Entomophthora muscae</name>
    <dbReference type="NCBI Taxonomy" id="34485"/>
    <lineage>
        <taxon>Eukaryota</taxon>
        <taxon>Fungi</taxon>
        <taxon>Fungi incertae sedis</taxon>
        <taxon>Zoopagomycota</taxon>
        <taxon>Entomophthoromycotina</taxon>
        <taxon>Entomophthoromycetes</taxon>
        <taxon>Entomophthorales</taxon>
        <taxon>Entomophthoraceae</taxon>
        <taxon>Entomophthora</taxon>
    </lineage>
</organism>
<evidence type="ECO:0000313" key="1">
    <source>
        <dbReference type="EMBL" id="KAJ9082962.1"/>
    </source>
</evidence>
<keyword evidence="2" id="KW-1185">Reference proteome</keyword>
<protein>
    <submittedName>
        <fullName evidence="1">Uncharacterized protein</fullName>
    </submittedName>
</protein>
<evidence type="ECO:0000313" key="2">
    <source>
        <dbReference type="Proteomes" id="UP001165960"/>
    </source>
</evidence>
<name>A0ACC2U877_9FUNG</name>
<sequence length="58" mass="6602">MMEGNINVSVHYWPDVELVPANPYSELYHPGEGHSATLKSWIWQLHSLNMGKEIAPLN</sequence>
<dbReference type="Proteomes" id="UP001165960">
    <property type="component" value="Unassembled WGS sequence"/>
</dbReference>
<gene>
    <name evidence="1" type="ORF">DSO57_1039466</name>
</gene>
<reference evidence="1" key="1">
    <citation type="submission" date="2022-04" db="EMBL/GenBank/DDBJ databases">
        <title>Genome of the entomopathogenic fungus Entomophthora muscae.</title>
        <authorList>
            <person name="Elya C."/>
            <person name="Lovett B.R."/>
            <person name="Lee E."/>
            <person name="Macias A.M."/>
            <person name="Hajek A.E."/>
            <person name="De Bivort B.L."/>
            <person name="Kasson M.T."/>
            <person name="De Fine Licht H.H."/>
            <person name="Stajich J.E."/>
        </authorList>
    </citation>
    <scope>NUCLEOTIDE SEQUENCE</scope>
    <source>
        <strain evidence="1">Berkeley</strain>
    </source>
</reference>
<accession>A0ACC2U877</accession>
<dbReference type="EMBL" id="QTSX02001380">
    <property type="protein sequence ID" value="KAJ9082962.1"/>
    <property type="molecule type" value="Genomic_DNA"/>
</dbReference>